<evidence type="ECO:0000313" key="4">
    <source>
        <dbReference type="EMBL" id="ABI90799.1"/>
    </source>
</evidence>
<dbReference type="InterPro" id="IPR036869">
    <property type="entry name" value="J_dom_sf"/>
</dbReference>
<dbReference type="InterPro" id="IPR050817">
    <property type="entry name" value="DjlA_DnaK_co-chaperone"/>
</dbReference>
<evidence type="ECO:0000256" key="1">
    <source>
        <dbReference type="SAM" id="Coils"/>
    </source>
</evidence>
<evidence type="ECO:0000259" key="3">
    <source>
        <dbReference type="PROSITE" id="PS50076"/>
    </source>
</evidence>
<dbReference type="PRINTS" id="PR00625">
    <property type="entry name" value="JDOMAIN"/>
</dbReference>
<proteinExistence type="predicted"/>
<dbReference type="eggNOG" id="COG0484">
    <property type="taxonomic scope" value="Bacteria"/>
</dbReference>
<dbReference type="InterPro" id="IPR001623">
    <property type="entry name" value="DnaJ_domain"/>
</dbReference>
<dbReference type="PROSITE" id="PS50076">
    <property type="entry name" value="DNAJ_2"/>
    <property type="match status" value="1"/>
</dbReference>
<dbReference type="KEGG" id="bam:Bamb_5251"/>
<dbReference type="Gene3D" id="1.10.287.110">
    <property type="entry name" value="DnaJ domain"/>
    <property type="match status" value="1"/>
</dbReference>
<evidence type="ECO:0000256" key="2">
    <source>
        <dbReference type="SAM" id="MobiDB-lite"/>
    </source>
</evidence>
<gene>
    <name evidence="4" type="ordered locus">Bamb_5251</name>
</gene>
<dbReference type="AlphaFoldDB" id="Q0B4X4"/>
<organism evidence="4 5">
    <name type="scientific">Burkholderia ambifaria (strain ATCC BAA-244 / DSM 16087 / CCUG 44356 / LMG 19182 / AMMD)</name>
    <name type="common">Burkholderia cepacia (strain AMMD)</name>
    <dbReference type="NCBI Taxonomy" id="339670"/>
    <lineage>
        <taxon>Bacteria</taxon>
        <taxon>Pseudomonadati</taxon>
        <taxon>Pseudomonadota</taxon>
        <taxon>Betaproteobacteria</taxon>
        <taxon>Burkholderiales</taxon>
        <taxon>Burkholderiaceae</taxon>
        <taxon>Burkholderia</taxon>
        <taxon>Burkholderia cepacia complex</taxon>
    </lineage>
</organism>
<dbReference type="CDD" id="cd06257">
    <property type="entry name" value="DnaJ"/>
    <property type="match status" value="1"/>
</dbReference>
<dbReference type="SUPFAM" id="SSF46565">
    <property type="entry name" value="Chaperone J-domain"/>
    <property type="match status" value="1"/>
</dbReference>
<protein>
    <submittedName>
        <fullName evidence="4">Heat shock protein DnaJ domain protein</fullName>
    </submittedName>
</protein>
<feature type="compositionally biased region" description="Basic and acidic residues" evidence="2">
    <location>
        <begin position="168"/>
        <end position="182"/>
    </location>
</feature>
<feature type="compositionally biased region" description="Low complexity" evidence="2">
    <location>
        <begin position="183"/>
        <end position="192"/>
    </location>
</feature>
<feature type="domain" description="J" evidence="3">
    <location>
        <begin position="22"/>
        <end position="88"/>
    </location>
</feature>
<feature type="region of interest" description="Disordered" evidence="2">
    <location>
        <begin position="158"/>
        <end position="199"/>
    </location>
</feature>
<dbReference type="PANTHER" id="PTHR24074">
    <property type="entry name" value="CO-CHAPERONE PROTEIN DJLA"/>
    <property type="match status" value="1"/>
</dbReference>
<keyword evidence="5" id="KW-1185">Reference proteome</keyword>
<dbReference type="Proteomes" id="UP000000662">
    <property type="component" value="Chromosome 2"/>
</dbReference>
<name>Q0B4X4_BURCM</name>
<dbReference type="SMART" id="SM00271">
    <property type="entry name" value="DnaJ"/>
    <property type="match status" value="1"/>
</dbReference>
<feature type="coiled-coil region" evidence="1">
    <location>
        <begin position="88"/>
        <end position="115"/>
    </location>
</feature>
<dbReference type="InterPro" id="IPR018253">
    <property type="entry name" value="DnaJ_domain_CS"/>
</dbReference>
<keyword evidence="4" id="KW-0346">Stress response</keyword>
<reference evidence="4" key="1">
    <citation type="submission" date="2006-08" db="EMBL/GenBank/DDBJ databases">
        <title>Complete sequence of Chromosome 2 of Burkholderia cepacia AMMD.</title>
        <authorList>
            <consortium name="US DOE Joint Genome Institute"/>
            <person name="Copeland A."/>
            <person name="Lucas S."/>
            <person name="Lapidus A."/>
            <person name="Barry K."/>
            <person name="Detter J.C."/>
            <person name="Glavina del Rio T."/>
            <person name="Hammon N."/>
            <person name="Israni S."/>
            <person name="Pitluck S."/>
            <person name="Bruce D."/>
            <person name="Chain P."/>
            <person name="Malfatti S."/>
            <person name="Shin M."/>
            <person name="Vergez L."/>
            <person name="Schmutz J."/>
            <person name="Larimer F."/>
            <person name="Land M."/>
            <person name="Hauser L."/>
            <person name="Kyrpides N."/>
            <person name="Kim E."/>
            <person name="Parke J."/>
            <person name="Coenye T."/>
            <person name="Konstantinidis K."/>
            <person name="Ramette A."/>
            <person name="Tiedje J."/>
            <person name="Richardson P."/>
        </authorList>
    </citation>
    <scope>NUCLEOTIDE SEQUENCE</scope>
    <source>
        <strain evidence="4">AMMD</strain>
    </source>
</reference>
<dbReference type="PROSITE" id="PS00636">
    <property type="entry name" value="DNAJ_1"/>
    <property type="match status" value="1"/>
</dbReference>
<dbReference type="EMBL" id="CP000441">
    <property type="protein sequence ID" value="ABI90799.1"/>
    <property type="molecule type" value="Genomic_DNA"/>
</dbReference>
<dbReference type="Pfam" id="PF00226">
    <property type="entry name" value="DnaJ"/>
    <property type="match status" value="1"/>
</dbReference>
<evidence type="ECO:0000313" key="5">
    <source>
        <dbReference type="Proteomes" id="UP000000662"/>
    </source>
</evidence>
<keyword evidence="1" id="KW-0175">Coiled coil</keyword>
<sequence>MALRRHATINAIRLSSRRTMTTMYELLGVCENATDEEIKRGYRKAAMKAHPDRNVGCEADAHARFQEIKEAYAILSDPELRRVYDTTYAEEMLRHARLREEEERLNAEREAEYARFVAWAMRFAEQGHNRDVVFGVLLGRDCDVQLAERIAGSVVELHASRQPGASPDGERDEQMPQCDERATQAASAQASKSDARRSGEHAHTDFFSALWHGVFGLRR</sequence>
<accession>Q0B4X4</accession>